<dbReference type="Pfam" id="PF01844">
    <property type="entry name" value="HNH"/>
    <property type="match status" value="1"/>
</dbReference>
<dbReference type="EMBL" id="AP025591">
    <property type="protein sequence ID" value="BDG01149.1"/>
    <property type="molecule type" value="Genomic_DNA"/>
</dbReference>
<evidence type="ECO:0000313" key="4">
    <source>
        <dbReference type="Proteomes" id="UP001162891"/>
    </source>
</evidence>
<sequence length="381" mass="41829">MNARDSSIRLSELLRREHHAMAAFLVALADFDAKRLWAELGYPSLFTYLNRELGLSKSAAFYRKTAAELIQRFPELVEPLEDGKLCLSTVGELAQVLTPENRYEVIPRFLHLSKQEARSVVAELKPVERPPRREVVTTVRVAAAAPPVRDPEPAAALELGAPATACVIAPGSPAELVDAKVATRTVNAPISRTTPPTFEPLTADLRRMHLTVTKRFEAKVAEAQNALSHSRPGASTEEILEAALDLLLDRAKKRKGLVEKPRREKRPSRPDHIPAEVKRAVWLRDGGCCRWALENGGVCGSRHRLQYDHIQPKALGGKSTIENVRLLCARHNLLAARRIFGDAWMDRYAPDRKATAATGRRDAGSAGARSEVSAAALAGPP</sequence>
<dbReference type="Proteomes" id="UP001162891">
    <property type="component" value="Chromosome"/>
</dbReference>
<dbReference type="SMART" id="SM00507">
    <property type="entry name" value="HNHc"/>
    <property type="match status" value="1"/>
</dbReference>
<evidence type="ECO:0000313" key="3">
    <source>
        <dbReference type="EMBL" id="BDG01149.1"/>
    </source>
</evidence>
<proteinExistence type="predicted"/>
<protein>
    <recommendedName>
        <fullName evidence="2">HNH nuclease domain-containing protein</fullName>
    </recommendedName>
</protein>
<dbReference type="InterPro" id="IPR003615">
    <property type="entry name" value="HNH_nuc"/>
</dbReference>
<gene>
    <name evidence="3" type="ORF">AMOR_01450</name>
</gene>
<organism evidence="3 4">
    <name type="scientific">Anaeromyxobacter oryzae</name>
    <dbReference type="NCBI Taxonomy" id="2918170"/>
    <lineage>
        <taxon>Bacteria</taxon>
        <taxon>Pseudomonadati</taxon>
        <taxon>Myxococcota</taxon>
        <taxon>Myxococcia</taxon>
        <taxon>Myxococcales</taxon>
        <taxon>Cystobacterineae</taxon>
        <taxon>Anaeromyxobacteraceae</taxon>
        <taxon>Anaeromyxobacter</taxon>
    </lineage>
</organism>
<dbReference type="InterPro" id="IPR002711">
    <property type="entry name" value="HNH"/>
</dbReference>
<reference evidence="4" key="1">
    <citation type="journal article" date="2022" name="Int. J. Syst. Evol. Microbiol.">
        <title>Anaeromyxobacter oryzae sp. nov., Anaeromyxobacter diazotrophicus sp. nov. and Anaeromyxobacter paludicola sp. nov., isolated from paddy soils.</title>
        <authorList>
            <person name="Itoh H."/>
            <person name="Xu Z."/>
            <person name="Mise K."/>
            <person name="Masuda Y."/>
            <person name="Ushijima N."/>
            <person name="Hayakawa C."/>
            <person name="Shiratori Y."/>
            <person name="Senoo K."/>
        </authorList>
    </citation>
    <scope>NUCLEOTIDE SEQUENCE [LARGE SCALE GENOMIC DNA]</scope>
    <source>
        <strain evidence="4">Red232</strain>
    </source>
</reference>
<accession>A0ABM7WNW2</accession>
<dbReference type="Gene3D" id="1.10.30.50">
    <property type="match status" value="1"/>
</dbReference>
<evidence type="ECO:0000256" key="1">
    <source>
        <dbReference type="SAM" id="MobiDB-lite"/>
    </source>
</evidence>
<keyword evidence="4" id="KW-1185">Reference proteome</keyword>
<name>A0ABM7WNW2_9BACT</name>
<feature type="compositionally biased region" description="Basic and acidic residues" evidence="1">
    <location>
        <begin position="353"/>
        <end position="363"/>
    </location>
</feature>
<dbReference type="RefSeq" id="WP_248357546.1">
    <property type="nucleotide sequence ID" value="NZ_AP025591.1"/>
</dbReference>
<evidence type="ECO:0000259" key="2">
    <source>
        <dbReference type="SMART" id="SM00507"/>
    </source>
</evidence>
<feature type="domain" description="HNH nuclease" evidence="2">
    <location>
        <begin position="276"/>
        <end position="333"/>
    </location>
</feature>
<dbReference type="CDD" id="cd00085">
    <property type="entry name" value="HNHc"/>
    <property type="match status" value="1"/>
</dbReference>
<feature type="region of interest" description="Disordered" evidence="1">
    <location>
        <begin position="353"/>
        <end position="381"/>
    </location>
</feature>